<dbReference type="GO" id="GO:0030968">
    <property type="term" value="P:endoplasmic reticulum unfolded protein response"/>
    <property type="evidence" value="ECO:0007669"/>
    <property type="project" value="TreeGrafter"/>
</dbReference>
<feature type="compositionally biased region" description="Polar residues" evidence="1">
    <location>
        <begin position="530"/>
        <end position="565"/>
    </location>
</feature>
<dbReference type="Pfam" id="PF08618">
    <property type="entry name" value="Opi1"/>
    <property type="match status" value="1"/>
</dbReference>
<feature type="region of interest" description="Disordered" evidence="1">
    <location>
        <begin position="188"/>
        <end position="223"/>
    </location>
</feature>
<dbReference type="EMBL" id="LSSK01000312">
    <property type="protein sequence ID" value="OMH83791.1"/>
    <property type="molecule type" value="Genomic_DNA"/>
</dbReference>
<evidence type="ECO:0008006" key="4">
    <source>
        <dbReference type="Google" id="ProtNLM"/>
    </source>
</evidence>
<dbReference type="GO" id="GO:0003714">
    <property type="term" value="F:transcription corepressor activity"/>
    <property type="evidence" value="ECO:0007669"/>
    <property type="project" value="InterPro"/>
</dbReference>
<dbReference type="PANTHER" id="PTHR38406:SF1">
    <property type="entry name" value="TRANSCRIPTIONAL REPRESSOR OPI1"/>
    <property type="match status" value="1"/>
</dbReference>
<sequence length="575" mass="64074">MYSGLKRRISGTLRDENISDRMQQYTNKNTQDMDIGEVMEAEIRATDAETAISEEEEQMLVAEALGSLKGRGSSNNSNSNEEMDNFNGCININDDSEYTRGSSNSNYMENENNNGGGFIQRVAEIPMVNAALNIYDRSKQSSTLMRYGAGAIESGVRTMCNPIVRRLDVKQIDDFACKQLDRLHTKRSFSKRELAKNKQQQQQQQNGKAHAWGEMDSPMDEEEGMGMGMGMSMEIDREAEMFRSRSGQELDRNETVDARINDDEMMHETKRGEDGTKEGGKKSMFNTWKQLKESARIQAATFHKNALKRINYCLEWLQYAIETLEQTAGDVQTLIDCLRKMIEAAFQGSFGENKNQVSAVLYKCVKEIQAKLVDAHREVIKTVRAVIKTLSQYAGAVLPAETRNHVRSLILALPRRWDAVNSEFSQTSSIGSASAAASPVLGSDFARSSDHENVIVCIENDAKKLVAFATESATVLNHIHSVFYSIYSNAELWLAPQHSTNASTISVDQPSSPSDSRPYLPPISKVLATTTSPLNPNKLPSISQTFTLPSNNPNAQNDSDNSNFNLPPLLHHHNS</sequence>
<evidence type="ECO:0000256" key="1">
    <source>
        <dbReference type="SAM" id="MobiDB-lite"/>
    </source>
</evidence>
<dbReference type="GO" id="GO:0006357">
    <property type="term" value="P:regulation of transcription by RNA polymerase II"/>
    <property type="evidence" value="ECO:0007669"/>
    <property type="project" value="TreeGrafter"/>
</dbReference>
<dbReference type="GO" id="GO:0005783">
    <property type="term" value="C:endoplasmic reticulum"/>
    <property type="evidence" value="ECO:0007669"/>
    <property type="project" value="TreeGrafter"/>
</dbReference>
<gene>
    <name evidence="2" type="ORF">AX774_g2696</name>
</gene>
<feature type="region of interest" description="Disordered" evidence="1">
    <location>
        <begin position="530"/>
        <end position="575"/>
    </location>
</feature>
<feature type="compositionally biased region" description="Basic and acidic residues" evidence="1">
    <location>
        <begin position="243"/>
        <end position="281"/>
    </location>
</feature>
<dbReference type="AlphaFoldDB" id="A0A1R1PS65"/>
<proteinExistence type="predicted"/>
<dbReference type="Proteomes" id="UP000188320">
    <property type="component" value="Unassembled WGS sequence"/>
</dbReference>
<feature type="region of interest" description="Disordered" evidence="1">
    <location>
        <begin position="243"/>
        <end position="282"/>
    </location>
</feature>
<name>A0A1R1PS65_ZANCU</name>
<comment type="caution">
    <text evidence="2">The sequence shown here is derived from an EMBL/GenBank/DDBJ whole genome shotgun (WGS) entry which is preliminary data.</text>
</comment>
<reference evidence="3" key="1">
    <citation type="submission" date="2017-01" db="EMBL/GenBank/DDBJ databases">
        <authorList>
            <person name="Wang Y."/>
            <person name="White M."/>
            <person name="Kvist S."/>
            <person name="Moncalvo J.-M."/>
        </authorList>
    </citation>
    <scope>NUCLEOTIDE SEQUENCE [LARGE SCALE GENOMIC DNA]</scope>
    <source>
        <strain evidence="3">COL-18-3</strain>
    </source>
</reference>
<protein>
    <recommendedName>
        <fullName evidence="4">Transcriptional repressor OPI1</fullName>
    </recommendedName>
</protein>
<dbReference type="InterPro" id="IPR013927">
    <property type="entry name" value="TF_Opi1_Ccg-8"/>
</dbReference>
<feature type="compositionally biased region" description="Polar residues" evidence="1">
    <location>
        <begin position="503"/>
        <end position="515"/>
    </location>
</feature>
<accession>A0A1R1PS65</accession>
<dbReference type="GO" id="GO:0008654">
    <property type="term" value="P:phospholipid biosynthetic process"/>
    <property type="evidence" value="ECO:0007669"/>
    <property type="project" value="TreeGrafter"/>
</dbReference>
<feature type="region of interest" description="Disordered" evidence="1">
    <location>
        <begin position="503"/>
        <end position="522"/>
    </location>
</feature>
<feature type="region of interest" description="Disordered" evidence="1">
    <location>
        <begin position="1"/>
        <end position="30"/>
    </location>
</feature>
<dbReference type="GO" id="GO:0005634">
    <property type="term" value="C:nucleus"/>
    <property type="evidence" value="ECO:0007669"/>
    <property type="project" value="TreeGrafter"/>
</dbReference>
<evidence type="ECO:0000313" key="2">
    <source>
        <dbReference type="EMBL" id="OMH83791.1"/>
    </source>
</evidence>
<dbReference type="PANTHER" id="PTHR38406">
    <property type="entry name" value="TRANSCRIPTIONAL REPRESSOR OPI1"/>
    <property type="match status" value="1"/>
</dbReference>
<evidence type="ECO:0000313" key="3">
    <source>
        <dbReference type="Proteomes" id="UP000188320"/>
    </source>
</evidence>
<dbReference type="OrthoDB" id="2441642at2759"/>
<organism evidence="2 3">
    <name type="scientific">Zancudomyces culisetae</name>
    <name type="common">Gut fungus</name>
    <name type="synonym">Smittium culisetae</name>
    <dbReference type="NCBI Taxonomy" id="1213189"/>
    <lineage>
        <taxon>Eukaryota</taxon>
        <taxon>Fungi</taxon>
        <taxon>Fungi incertae sedis</taxon>
        <taxon>Zoopagomycota</taxon>
        <taxon>Kickxellomycotina</taxon>
        <taxon>Harpellomycetes</taxon>
        <taxon>Harpellales</taxon>
        <taxon>Legeriomycetaceae</taxon>
        <taxon>Zancudomyces</taxon>
    </lineage>
</organism>
<keyword evidence="3" id="KW-1185">Reference proteome</keyword>
<feature type="compositionally biased region" description="Polar residues" evidence="1">
    <location>
        <begin position="20"/>
        <end position="30"/>
    </location>
</feature>